<protein>
    <submittedName>
        <fullName evidence="1">Uncharacterized protein</fullName>
    </submittedName>
</protein>
<dbReference type="Proteomes" id="UP000828048">
    <property type="component" value="Chromosome 6"/>
</dbReference>
<proteinExistence type="predicted"/>
<evidence type="ECO:0000313" key="1">
    <source>
        <dbReference type="EMBL" id="KAH7836746.1"/>
    </source>
</evidence>
<dbReference type="EMBL" id="CM037156">
    <property type="protein sequence ID" value="KAH7836746.1"/>
    <property type="molecule type" value="Genomic_DNA"/>
</dbReference>
<accession>A0ACB7X871</accession>
<keyword evidence="2" id="KW-1185">Reference proteome</keyword>
<sequence>MLLKLLDEDEVRRIVLFGESGIGKTWTAREISNLARKRGLIDIVLWVYMNRKNDSDTLRDSLAYQLSLSTTGGSEVEGDNEQLEKEESQGDSQQEMSSVVDGKKLLLILDDEGNKMNEQEVMSALETLLNLNQQNYKVLITKRDILSSDISEDDENSRIEVKPMSKEESLSLLRGRVGTEAFEVQETAALAEKFVEKTKNVPAAIILMAKAFSYFVQQDSGIHILERSLEEASENYSITDLLRSGYDLLPNSILFDCCWGGSHFLHHCGRIHYNGLIAYWIMEGYLGHAGLMEKAYERGHFVLMELIDCQILKRVEPDYVIMEGPTLNLVDVVMERARVNKDDCYRHGFCGTASLGLGNVFGDGKWEGLGRVTKKDGVIKTLRNGKQGNKMSTLLLDGSSLTREFPCDFLESHQDLQVVGVFSPTLNTLPPSSSMVHNLYMFVLRGCHFMEKIEQMVNFQKLTVLEISGPSFLTTIPDEFFKNIPRLQSLNLSFLQIDDLPSSLYDLSELRWLILRGCSRLKSLQSLKKCKNLAVLDLSGATSLEKILDKNFLQNQELQMLNFSKTKIKCIPLVNSLKKLTHLLLSRCLELERLRGINGVTSLQVLDLSNASKFNEFHDQSLDGIVGFKILDLSGTAIDHLPSKIGNPLHLFLRGCTRLEDLSCLETLKDLELIDISKLQLKTLPSLSHLHNLRSLCVTCSNLVKLPDLSDLKLLEVLDLSGCSDLEVLQDDTFEHMPCLWKLDLSEIRINCSLSSLSQLTNLRHLLLNRCTGLTALPPLGALSKLEELSLCGISCLRDTEADFLEKMSHLQILDLSETLLQKLPRMVNLKNLRQLYLRGCPGLKTVPDLETLTKLEVLDLSGTANGLRLENRDLPNIIEGQDQCGWRICSLPSGTVGKNYNRPLSSSSSKFLQLLKSNPSLWKTRFKKFHFCVQPTEEQDRKEVVPFRRDFTFRDIYFKSRQFFDFEEQGSLEIRGFHHPPKGICDVISYVECAFLTENAFDGWLSCLGASNFKVLKGCWIETCREMKTAFHERGVEEKAKLGELRSNSLQPQTNSELLLSASQVGDV</sequence>
<evidence type="ECO:0000313" key="2">
    <source>
        <dbReference type="Proteomes" id="UP000828048"/>
    </source>
</evidence>
<gene>
    <name evidence="1" type="ORF">Vadar_005142</name>
</gene>
<name>A0ACB7X871_9ERIC</name>
<comment type="caution">
    <text evidence="1">The sequence shown here is derived from an EMBL/GenBank/DDBJ whole genome shotgun (WGS) entry which is preliminary data.</text>
</comment>
<reference evidence="1 2" key="1">
    <citation type="journal article" date="2021" name="Hortic Res">
        <title>High-quality reference genome and annotation aids understanding of berry development for evergreen blueberry (Vaccinium darrowii).</title>
        <authorList>
            <person name="Yu J."/>
            <person name="Hulse-Kemp A.M."/>
            <person name="Babiker E."/>
            <person name="Staton M."/>
        </authorList>
    </citation>
    <scope>NUCLEOTIDE SEQUENCE [LARGE SCALE GENOMIC DNA]</scope>
    <source>
        <strain evidence="2">cv. NJ 8807/NJ 8810</strain>
        <tissue evidence="1">Young leaf</tissue>
    </source>
</reference>
<organism evidence="1 2">
    <name type="scientific">Vaccinium darrowii</name>
    <dbReference type="NCBI Taxonomy" id="229202"/>
    <lineage>
        <taxon>Eukaryota</taxon>
        <taxon>Viridiplantae</taxon>
        <taxon>Streptophyta</taxon>
        <taxon>Embryophyta</taxon>
        <taxon>Tracheophyta</taxon>
        <taxon>Spermatophyta</taxon>
        <taxon>Magnoliopsida</taxon>
        <taxon>eudicotyledons</taxon>
        <taxon>Gunneridae</taxon>
        <taxon>Pentapetalae</taxon>
        <taxon>asterids</taxon>
        <taxon>Ericales</taxon>
        <taxon>Ericaceae</taxon>
        <taxon>Vaccinioideae</taxon>
        <taxon>Vaccinieae</taxon>
        <taxon>Vaccinium</taxon>
    </lineage>
</organism>